<dbReference type="AlphaFoldDB" id="A0A2G5HXF0"/>
<proteinExistence type="predicted"/>
<evidence type="ECO:0000313" key="2">
    <source>
        <dbReference type="Proteomes" id="UP000230605"/>
    </source>
</evidence>
<dbReference type="Proteomes" id="UP000230605">
    <property type="component" value="Chromosome 2"/>
</dbReference>
<dbReference type="EMBL" id="LKMD01000102">
    <property type="protein sequence ID" value="PIA97244.1"/>
    <property type="molecule type" value="Genomic_DNA"/>
</dbReference>
<organism evidence="1 2">
    <name type="scientific">Cercospora beticola</name>
    <name type="common">Sugarbeet leaf spot fungus</name>
    <dbReference type="NCBI Taxonomy" id="122368"/>
    <lineage>
        <taxon>Eukaryota</taxon>
        <taxon>Fungi</taxon>
        <taxon>Dikarya</taxon>
        <taxon>Ascomycota</taxon>
        <taxon>Pezizomycotina</taxon>
        <taxon>Dothideomycetes</taxon>
        <taxon>Dothideomycetidae</taxon>
        <taxon>Mycosphaerellales</taxon>
        <taxon>Mycosphaerellaceae</taxon>
        <taxon>Cercospora</taxon>
    </lineage>
</organism>
<sequence length="164" mass="18371">MPQGMTDDWHDRGYHRLSIRLPLTKDDVPWRMPRSCQRCVPTQRAVAGICCRIEGQMIGALAKGVGRRRRVRSLCDWLIVFRQAMLPTAKVSHSREDPDCHGYIGPASYPPLRRYKPRQDQTQLQHHLHTSPIYQITTINMGGCGNSSCSCGADCKCAAGSCSC</sequence>
<name>A0A2G5HXF0_CERBT</name>
<protein>
    <recommendedName>
        <fullName evidence="3">Metallothionein</fullName>
    </recommendedName>
</protein>
<comment type="caution">
    <text evidence="1">The sequence shown here is derived from an EMBL/GenBank/DDBJ whole genome shotgun (WGS) entry which is preliminary data.</text>
</comment>
<accession>A0A2G5HXF0</accession>
<gene>
    <name evidence="1" type="ORF">CB0940_06270</name>
</gene>
<reference evidence="1 2" key="1">
    <citation type="submission" date="2015-10" db="EMBL/GenBank/DDBJ databases">
        <title>The cercosporin biosynthetic gene cluster was horizontally transferred to several fungal lineages and shown to be expanded in Cercospora beticola based on microsynteny with recipient genomes.</title>
        <authorList>
            <person name="De Jonge R."/>
            <person name="Ebert M.K."/>
            <person name="Suttle J.C."/>
            <person name="Jurick Ii W.M."/>
            <person name="Secor G.A."/>
            <person name="Thomma B.P."/>
            <person name="Van De Peer Y."/>
            <person name="Bolton M.D."/>
        </authorList>
    </citation>
    <scope>NUCLEOTIDE SEQUENCE [LARGE SCALE GENOMIC DNA]</scope>
    <source>
        <strain evidence="1 2">09-40</strain>
    </source>
</reference>
<evidence type="ECO:0008006" key="3">
    <source>
        <dbReference type="Google" id="ProtNLM"/>
    </source>
</evidence>
<evidence type="ECO:0000313" key="1">
    <source>
        <dbReference type="EMBL" id="PIA97244.1"/>
    </source>
</evidence>